<sequence length="220" mass="25441">MDRNTTMKEYNFEYTDTNYILKIFGITALIFACLMILTFIFIKSLGVIIALIISFSIPILFFWVKKRGFRKEGSAIIQDSFTDLNLSTFNRRVDFNGIQNYQIENFEGTKLRIKFKDSREFKILANSNFCDPLGFDIYCKSLDEVLRKYNDANANEIIKEKSFFERKWVLPVLLILTATSLLSIIYAIIKGVSVPVILFGTLAILLPLWVGYFNATKNKK</sequence>
<dbReference type="PROSITE" id="PS51257">
    <property type="entry name" value="PROKAR_LIPOPROTEIN"/>
    <property type="match status" value="1"/>
</dbReference>
<proteinExistence type="predicted"/>
<evidence type="ECO:0000256" key="1">
    <source>
        <dbReference type="SAM" id="Phobius"/>
    </source>
</evidence>
<evidence type="ECO:0000313" key="2">
    <source>
        <dbReference type="EMBL" id="WMN11776.1"/>
    </source>
</evidence>
<dbReference type="EMBL" id="CP129971">
    <property type="protein sequence ID" value="WMN11776.1"/>
    <property type="molecule type" value="Genomic_DNA"/>
</dbReference>
<gene>
    <name evidence="2" type="ORF">QYS49_39585</name>
</gene>
<accession>A0AA51RB29</accession>
<feature type="transmembrane region" description="Helical" evidence="1">
    <location>
        <begin position="168"/>
        <end position="189"/>
    </location>
</feature>
<protein>
    <submittedName>
        <fullName evidence="2">Uncharacterized protein</fullName>
    </submittedName>
</protein>
<feature type="transmembrane region" description="Helical" evidence="1">
    <location>
        <begin position="195"/>
        <end position="215"/>
    </location>
</feature>
<dbReference type="Proteomes" id="UP001230496">
    <property type="component" value="Chromosome"/>
</dbReference>
<dbReference type="KEGG" id="msaa:QYS49_39585"/>
<keyword evidence="1" id="KW-0472">Membrane</keyword>
<evidence type="ECO:0000313" key="3">
    <source>
        <dbReference type="Proteomes" id="UP001230496"/>
    </source>
</evidence>
<feature type="transmembrane region" description="Helical" evidence="1">
    <location>
        <begin position="47"/>
        <end position="64"/>
    </location>
</feature>
<dbReference type="RefSeq" id="WP_308349456.1">
    <property type="nucleotide sequence ID" value="NZ_CP129971.1"/>
</dbReference>
<keyword evidence="3" id="KW-1185">Reference proteome</keyword>
<keyword evidence="1" id="KW-0812">Transmembrane</keyword>
<feature type="transmembrane region" description="Helical" evidence="1">
    <location>
        <begin position="20"/>
        <end position="41"/>
    </location>
</feature>
<dbReference type="AlphaFoldDB" id="A0AA51RB29"/>
<organism evidence="2 3">
    <name type="scientific">Marivirga salinarum</name>
    <dbReference type="NCBI Taxonomy" id="3059078"/>
    <lineage>
        <taxon>Bacteria</taxon>
        <taxon>Pseudomonadati</taxon>
        <taxon>Bacteroidota</taxon>
        <taxon>Cytophagia</taxon>
        <taxon>Cytophagales</taxon>
        <taxon>Marivirgaceae</taxon>
        <taxon>Marivirga</taxon>
    </lineage>
</organism>
<keyword evidence="1" id="KW-1133">Transmembrane helix</keyword>
<name>A0AA51RB29_9BACT</name>
<reference evidence="2 3" key="1">
    <citation type="submission" date="2023-08" db="EMBL/GenBank/DDBJ databases">
        <title>Comparative genomics and taxonomic characterization of three novel marine species of genus Marivirga.</title>
        <authorList>
            <person name="Muhammad N."/>
            <person name="Kim S.-G."/>
        </authorList>
    </citation>
    <scope>NUCLEOTIDE SEQUENCE [LARGE SCALE GENOMIC DNA]</scope>
    <source>
        <strain evidence="2 3">BDSF4-3</strain>
    </source>
</reference>